<dbReference type="PROSITE" id="PS50943">
    <property type="entry name" value="HTH_CROC1"/>
    <property type="match status" value="1"/>
</dbReference>
<dbReference type="CDD" id="cd00093">
    <property type="entry name" value="HTH_XRE"/>
    <property type="match status" value="1"/>
</dbReference>
<dbReference type="EMBL" id="CP074132">
    <property type="protein sequence ID" value="QUX31147.1"/>
    <property type="molecule type" value="Genomic_DNA"/>
</dbReference>
<accession>A0ABX8CCK7</accession>
<dbReference type="Pfam" id="PF01381">
    <property type="entry name" value="HTH_3"/>
    <property type="match status" value="1"/>
</dbReference>
<evidence type="ECO:0000256" key="1">
    <source>
        <dbReference type="ARBA" id="ARBA00007227"/>
    </source>
</evidence>
<dbReference type="InterPro" id="IPR010359">
    <property type="entry name" value="IrrE_HExxH"/>
</dbReference>
<evidence type="ECO:0000313" key="3">
    <source>
        <dbReference type="EMBL" id="QUX31147.1"/>
    </source>
</evidence>
<gene>
    <name evidence="3" type="ORF">KGD83_12020</name>
</gene>
<feature type="domain" description="HTH cro/C1-type" evidence="2">
    <location>
        <begin position="7"/>
        <end position="61"/>
    </location>
</feature>
<dbReference type="InterPro" id="IPR010982">
    <property type="entry name" value="Lambda_DNA-bd_dom_sf"/>
</dbReference>
<name>A0ABX8CCK7_9ACTN</name>
<dbReference type="SUPFAM" id="SSF47413">
    <property type="entry name" value="lambda repressor-like DNA-binding domains"/>
    <property type="match status" value="1"/>
</dbReference>
<organism evidence="3 4">
    <name type="scientific">Nocardiopsis akebiae</name>
    <dbReference type="NCBI Taxonomy" id="2831968"/>
    <lineage>
        <taxon>Bacteria</taxon>
        <taxon>Bacillati</taxon>
        <taxon>Actinomycetota</taxon>
        <taxon>Actinomycetes</taxon>
        <taxon>Streptosporangiales</taxon>
        <taxon>Nocardiopsidaceae</taxon>
        <taxon>Nocardiopsis</taxon>
    </lineage>
</organism>
<dbReference type="RefSeq" id="WP_212643840.1">
    <property type="nucleotide sequence ID" value="NZ_CP074132.1"/>
</dbReference>
<proteinExistence type="inferred from homology"/>
<dbReference type="Gene3D" id="1.10.260.40">
    <property type="entry name" value="lambda repressor-like DNA-binding domains"/>
    <property type="match status" value="1"/>
</dbReference>
<dbReference type="Pfam" id="PF06114">
    <property type="entry name" value="Peptidase_M78"/>
    <property type="match status" value="1"/>
</dbReference>
<dbReference type="Gene3D" id="1.10.10.2910">
    <property type="match status" value="1"/>
</dbReference>
<evidence type="ECO:0000259" key="2">
    <source>
        <dbReference type="PROSITE" id="PS50943"/>
    </source>
</evidence>
<dbReference type="InterPro" id="IPR001387">
    <property type="entry name" value="Cro/C1-type_HTH"/>
</dbReference>
<dbReference type="SMART" id="SM00530">
    <property type="entry name" value="HTH_XRE"/>
    <property type="match status" value="1"/>
</dbReference>
<evidence type="ECO:0000313" key="4">
    <source>
        <dbReference type="Proteomes" id="UP000678016"/>
    </source>
</evidence>
<dbReference type="InterPro" id="IPR052345">
    <property type="entry name" value="Rad_response_metalloprotease"/>
</dbReference>
<dbReference type="Proteomes" id="UP000678016">
    <property type="component" value="Chromosome"/>
</dbReference>
<dbReference type="PANTHER" id="PTHR43236:SF1">
    <property type="entry name" value="BLL7220 PROTEIN"/>
    <property type="match status" value="1"/>
</dbReference>
<comment type="similarity">
    <text evidence="1">Belongs to the short-chain fatty acyl-CoA assimilation regulator (ScfR) family.</text>
</comment>
<protein>
    <submittedName>
        <fullName evidence="3">ImmA/IrrE family metallo-endopeptidase</fullName>
    </submittedName>
</protein>
<dbReference type="PANTHER" id="PTHR43236">
    <property type="entry name" value="ANTITOXIN HIGA1"/>
    <property type="match status" value="1"/>
</dbReference>
<sequence length="366" mass="39762">MVTPSRIRLARERRGLTLARLARMSGISQQSLSGYENAHAVPTADTLAAIAGALGFPTAFFTADEVEEVPSEAVAFRARTKTSMRKQKAVRSQAALAIELNDWIGRHLALPEPSVPTYGRPSPEAAAEMVRSLWELGDTAAPNMVHLLEAHGIRVFSLDTEHQEVDAFSFWRDAVPYVFLNTGKSGERGRFDAAHELGHLVMHGHERPSSGPGAEREANQFASAFLMPRADVVARMPAGAQIDQVLKAKSIWRVSAMALAHRLHDVGLLTDWQYRSTCRQLAELGYRSAEPDGIARETSQVLPKVFSLLRSSGRTPASVAAALHIPLSELHALMFGLSITARTGTGSGTAAPAERPVLRVVPDSRR</sequence>
<keyword evidence="4" id="KW-1185">Reference proteome</keyword>
<reference evidence="4" key="1">
    <citation type="submission" date="2021-05" db="EMBL/GenBank/DDBJ databases">
        <title>Direct Submission.</title>
        <authorList>
            <person name="Li K."/>
            <person name="Gao J."/>
        </authorList>
    </citation>
    <scope>NUCLEOTIDE SEQUENCE [LARGE SCALE GENOMIC DNA]</scope>
    <source>
        <strain evidence="4">HDS12</strain>
    </source>
</reference>